<dbReference type="AlphaFoldDB" id="A0A7V8VA20"/>
<name>A0A7V8VA20_9BACT</name>
<feature type="compositionally biased region" description="Basic and acidic residues" evidence="1">
    <location>
        <begin position="8"/>
        <end position="23"/>
    </location>
</feature>
<dbReference type="Proteomes" id="UP000551616">
    <property type="component" value="Unassembled WGS sequence"/>
</dbReference>
<feature type="region of interest" description="Disordered" evidence="1">
    <location>
        <begin position="176"/>
        <end position="210"/>
    </location>
</feature>
<evidence type="ECO:0000313" key="3">
    <source>
        <dbReference type="Proteomes" id="UP000551616"/>
    </source>
</evidence>
<sequence length="210" mass="23148">MSVTTAKPDQDRSQTRDNAPRGVVRADKTFVCSACGTLVEVPAKVVGRMVQAVENSPPEVPVDEAVPPANDRPVKPAKPRVSASKKVRRIDGLRLPSAAEMERGFAWVSFHLKLLGLQGSEFKRLQKRLKKHRRTAAATPHTTCVGADRPRCTSKRSSNRRVPRVRLRDHVKEALAMNWGDPPQHASPKHAPADISMLPESNRANERGPP</sequence>
<comment type="caution">
    <text evidence="2">The sequence shown here is derived from an EMBL/GenBank/DDBJ whole genome shotgun (WGS) entry which is preliminary data.</text>
</comment>
<evidence type="ECO:0000313" key="2">
    <source>
        <dbReference type="EMBL" id="MBA2117734.1"/>
    </source>
</evidence>
<keyword evidence="3" id="KW-1185">Reference proteome</keyword>
<feature type="compositionally biased region" description="Basic residues" evidence="1">
    <location>
        <begin position="152"/>
        <end position="164"/>
    </location>
</feature>
<reference evidence="2 3" key="1">
    <citation type="submission" date="2020-05" db="EMBL/GenBank/DDBJ databases">
        <title>Bremerella alba sp. nov., a novel planctomycete isolated from the surface of the macroalga Fucus spiralis.</title>
        <authorList>
            <person name="Godinho O."/>
            <person name="Botelho R."/>
            <person name="Albuquerque L."/>
            <person name="Wiegand S."/>
            <person name="Da Costa M.S."/>
            <person name="Lobo-Da-Cunha A."/>
            <person name="Jogler C."/>
            <person name="Lage O.M."/>
        </authorList>
    </citation>
    <scope>NUCLEOTIDE SEQUENCE [LARGE SCALE GENOMIC DNA]</scope>
    <source>
        <strain evidence="2 3">FF15</strain>
    </source>
</reference>
<accession>A0A7V8VA20</accession>
<dbReference type="RefSeq" id="WP_207399102.1">
    <property type="nucleotide sequence ID" value="NZ_JABRWO010000019.1"/>
</dbReference>
<gene>
    <name evidence="2" type="ORF">HOV93_49360</name>
</gene>
<evidence type="ECO:0000256" key="1">
    <source>
        <dbReference type="SAM" id="MobiDB-lite"/>
    </source>
</evidence>
<feature type="region of interest" description="Disordered" evidence="1">
    <location>
        <begin position="1"/>
        <end position="23"/>
    </location>
</feature>
<feature type="region of interest" description="Disordered" evidence="1">
    <location>
        <begin position="56"/>
        <end position="82"/>
    </location>
</feature>
<organism evidence="2 3">
    <name type="scientific">Bremerella alba</name>
    <dbReference type="NCBI Taxonomy" id="980252"/>
    <lineage>
        <taxon>Bacteria</taxon>
        <taxon>Pseudomonadati</taxon>
        <taxon>Planctomycetota</taxon>
        <taxon>Planctomycetia</taxon>
        <taxon>Pirellulales</taxon>
        <taxon>Pirellulaceae</taxon>
        <taxon>Bremerella</taxon>
    </lineage>
</organism>
<dbReference type="EMBL" id="JABRWO010000019">
    <property type="protein sequence ID" value="MBA2117734.1"/>
    <property type="molecule type" value="Genomic_DNA"/>
</dbReference>
<feature type="region of interest" description="Disordered" evidence="1">
    <location>
        <begin position="132"/>
        <end position="164"/>
    </location>
</feature>
<protein>
    <submittedName>
        <fullName evidence="2">Uncharacterized protein</fullName>
    </submittedName>
</protein>
<proteinExistence type="predicted"/>